<dbReference type="Pfam" id="PF19866">
    <property type="entry name" value="DUF6339"/>
    <property type="match status" value="1"/>
</dbReference>
<proteinExistence type="predicted"/>
<accession>A0A942YJJ9</accession>
<evidence type="ECO:0000313" key="1">
    <source>
        <dbReference type="EMBL" id="MBS4196446.1"/>
    </source>
</evidence>
<sequence>MIGRITRKEAEELFATWQETGKVSLGKLSEYSQSQREHLLGIEERAIKQLASQGEQKGNYYKFDLFFSLELYKYLTIENRVTEREASDDDFWRYISMKLIPDIVERRWDGLKAPRFYQESRRIWVKVLWWYIHLSWQGSVDDTYEILKHNTTDTVVQLVERPGTGGYRVSLSRELMRHFGRLAEEDPDNHTTEMFRKVMRLNTARTKVIEPALTIGGETEYVKELFEYFNETYRAIQRT</sequence>
<keyword evidence="2" id="KW-1185">Reference proteome</keyword>
<organism evidence="1 2">
    <name type="scientific">Lederbergia citri</name>
    <dbReference type="NCBI Taxonomy" id="2833580"/>
    <lineage>
        <taxon>Bacteria</taxon>
        <taxon>Bacillati</taxon>
        <taxon>Bacillota</taxon>
        <taxon>Bacilli</taxon>
        <taxon>Bacillales</taxon>
        <taxon>Bacillaceae</taxon>
        <taxon>Lederbergia</taxon>
    </lineage>
</organism>
<evidence type="ECO:0000313" key="2">
    <source>
        <dbReference type="Proteomes" id="UP000681414"/>
    </source>
</evidence>
<name>A0A942YJJ9_9BACI</name>
<dbReference type="EMBL" id="JAGYPG010000002">
    <property type="protein sequence ID" value="MBS4196446.1"/>
    <property type="molecule type" value="Genomic_DNA"/>
</dbReference>
<gene>
    <name evidence="1" type="ORF">KHA97_15380</name>
</gene>
<dbReference type="RefSeq" id="WP_213125577.1">
    <property type="nucleotide sequence ID" value="NZ_JAGYPG010000002.1"/>
</dbReference>
<protein>
    <submittedName>
        <fullName evidence="1">Uncharacterized protein</fullName>
    </submittedName>
</protein>
<dbReference type="AlphaFoldDB" id="A0A942YJJ9"/>
<dbReference type="InterPro" id="IPR045920">
    <property type="entry name" value="DUF6339"/>
</dbReference>
<comment type="caution">
    <text evidence="1">The sequence shown here is derived from an EMBL/GenBank/DDBJ whole genome shotgun (WGS) entry which is preliminary data.</text>
</comment>
<dbReference type="Proteomes" id="UP000681414">
    <property type="component" value="Unassembled WGS sequence"/>
</dbReference>
<reference evidence="1 2" key="1">
    <citation type="submission" date="2021-05" db="EMBL/GenBank/DDBJ databases">
        <title>Novel Bacillus species.</title>
        <authorList>
            <person name="Liu G."/>
        </authorList>
    </citation>
    <scope>NUCLEOTIDE SEQUENCE [LARGE SCALE GENOMIC DNA]</scope>
    <source>
        <strain evidence="2">FJAT-49780</strain>
    </source>
</reference>